<evidence type="ECO:0000256" key="1">
    <source>
        <dbReference type="SAM" id="MobiDB-lite"/>
    </source>
</evidence>
<proteinExistence type="predicted"/>
<evidence type="ECO:0008006" key="5">
    <source>
        <dbReference type="Google" id="ProtNLM"/>
    </source>
</evidence>
<evidence type="ECO:0000313" key="4">
    <source>
        <dbReference type="Proteomes" id="UP000468901"/>
    </source>
</evidence>
<reference evidence="3 4" key="1">
    <citation type="submission" date="2019-09" db="EMBL/GenBank/DDBJ databases">
        <title>Parvibaculum sedimenti sp. nov., isolated from sediment.</title>
        <authorList>
            <person name="Wang Y."/>
        </authorList>
    </citation>
    <scope>NUCLEOTIDE SEQUENCE [LARGE SCALE GENOMIC DNA]</scope>
    <source>
        <strain evidence="3 4">HXT-9</strain>
    </source>
</reference>
<keyword evidence="2" id="KW-0732">Signal</keyword>
<name>A0A6N6VIK1_9HYPH</name>
<dbReference type="EMBL" id="WESC01000005">
    <property type="protein sequence ID" value="KAB7740707.1"/>
    <property type="molecule type" value="Genomic_DNA"/>
</dbReference>
<evidence type="ECO:0000313" key="3">
    <source>
        <dbReference type="EMBL" id="KAB7740707.1"/>
    </source>
</evidence>
<dbReference type="Proteomes" id="UP000468901">
    <property type="component" value="Unassembled WGS sequence"/>
</dbReference>
<sequence length="128" mass="15251">MKKLFALAGLATALFAAVPMAAQADSYRHVERDGPRGGHYERDVYRDNDRHGDRDWGRHGPDRRDYHRMERRDFGYWRPHLERARYHHFGRPVFYDDYYRVPCRDERGRMVMLTLSAYTGAVLSVSFR</sequence>
<feature type="region of interest" description="Disordered" evidence="1">
    <location>
        <begin position="26"/>
        <end position="63"/>
    </location>
</feature>
<feature type="chain" id="PRO_5026697761" description="Transmembrane signal peptide protein" evidence="2">
    <location>
        <begin position="25"/>
        <end position="128"/>
    </location>
</feature>
<protein>
    <recommendedName>
        <fullName evidence="5">Transmembrane signal peptide protein</fullName>
    </recommendedName>
</protein>
<dbReference type="AlphaFoldDB" id="A0A6N6VIK1"/>
<dbReference type="RefSeq" id="WP_152215485.1">
    <property type="nucleotide sequence ID" value="NZ_JBAQYD010000031.1"/>
</dbReference>
<keyword evidence="4" id="KW-1185">Reference proteome</keyword>
<evidence type="ECO:0000256" key="2">
    <source>
        <dbReference type="SAM" id="SignalP"/>
    </source>
</evidence>
<gene>
    <name evidence="3" type="ORF">F2P47_06560</name>
</gene>
<accession>A0A6N6VIK1</accession>
<feature type="signal peptide" evidence="2">
    <location>
        <begin position="1"/>
        <end position="24"/>
    </location>
</feature>
<organism evidence="3 4">
    <name type="scientific">Parvibaculum sedimenti</name>
    <dbReference type="NCBI Taxonomy" id="2608632"/>
    <lineage>
        <taxon>Bacteria</taxon>
        <taxon>Pseudomonadati</taxon>
        <taxon>Pseudomonadota</taxon>
        <taxon>Alphaproteobacteria</taxon>
        <taxon>Hyphomicrobiales</taxon>
        <taxon>Parvibaculaceae</taxon>
        <taxon>Parvibaculum</taxon>
    </lineage>
</organism>
<comment type="caution">
    <text evidence="3">The sequence shown here is derived from an EMBL/GenBank/DDBJ whole genome shotgun (WGS) entry which is preliminary data.</text>
</comment>